<reference evidence="2" key="1">
    <citation type="journal article" date="2011" name="Genome Res.">
        <title>Phylogeny-wide analysis of social amoeba genomes highlights ancient origins for complex intercellular communication.</title>
        <authorList>
            <person name="Heidel A.J."/>
            <person name="Lawal H.M."/>
            <person name="Felder M."/>
            <person name="Schilde C."/>
            <person name="Helps N.R."/>
            <person name="Tunggal B."/>
            <person name="Rivero F."/>
            <person name="John U."/>
            <person name="Schleicher M."/>
            <person name="Eichinger L."/>
            <person name="Platzer M."/>
            <person name="Noegel A.A."/>
            <person name="Schaap P."/>
            <person name="Gloeckner G."/>
        </authorList>
    </citation>
    <scope>NUCLEOTIDE SEQUENCE [LARGE SCALE GENOMIC DNA]</scope>
    <source>
        <strain evidence="2">SH3</strain>
    </source>
</reference>
<name>F4Q3N0_CACFS</name>
<dbReference type="Proteomes" id="UP000007797">
    <property type="component" value="Unassembled WGS sequence"/>
</dbReference>
<accession>F4Q3N0</accession>
<organism evidence="1 2">
    <name type="scientific">Cavenderia fasciculata</name>
    <name type="common">Slime mold</name>
    <name type="synonym">Dictyostelium fasciculatum</name>
    <dbReference type="NCBI Taxonomy" id="261658"/>
    <lineage>
        <taxon>Eukaryota</taxon>
        <taxon>Amoebozoa</taxon>
        <taxon>Evosea</taxon>
        <taxon>Eumycetozoa</taxon>
        <taxon>Dictyostelia</taxon>
        <taxon>Acytosteliales</taxon>
        <taxon>Cavenderiaceae</taxon>
        <taxon>Cavenderia</taxon>
    </lineage>
</organism>
<sequence length="796" mass="92990">MNNNDNDNTFFSQDVFRKVFKSKVLVQCIFKQVRIHRLEYLGDGSLPADPMRMYRYKDIKSANWMIRNGYLRLLKHKLVHRHLTTLLDSNDAALLCETVTEQDIDVFDYIYFKYSHLFLCYTVVLSAASNPSTSHPLKLILSRTQQDGGYAMWNISGTLRAAGQSIPCTSFLLDRLGMIMSGQLQDPLFLHSDKLSARNLGLLDLVHIWLESPCNLQEMAPIMCRWIQQLPPNLPFIPNVILQRFPIQIAHLSSYYFHLPLDVFKIVFEDSLGRSTTKNNLSEAQLVKCTHQYLCWLGTVPFGHLFNDDDEVPPPLPDYHHQSLFEALKQIQVLIQQRGPNSSSPLTLTLGNIEMIEYIESKLANHSGQYRKGIMECMVDKVTDEKEYKWVYVRWMVESGRILDIREKNKWVQRMIQAAVVEQREPELLLLLSDQKVRDNVNWMYIYYRDYNPIIQREIKKANPTTQFVTCPDELLLDNNDNNDHYYNQEYYQQNNRQMERVINRAIQGGHLHFIKKIYLDYDPSFNDDARRDIYIKQLNFLTKAAQYNQFKIAKWLIEKIKSDRFEYKPLKVKAMQTALEVALLYGHSEITDLILSQVPKDYIFSFSLLRVVAISGNLEFFRAITKFVDKDYTDQQMQPTLVSAVQSGSIELVQYIINDLLKWCPLSFPFILIPDAIRYGHFDIVKYFLVSIRFTPEEMSNIARCAINYSRYQVIDHLVQKCGYQLSQDDIRRAFSIGIKNGGSQTSLLQYIISCHGHLYPFKLLESDIKKNGIYQHDSICFISNNRHFEKMKPS</sequence>
<gene>
    <name evidence="1" type="ORF">DFA_08684</name>
</gene>
<evidence type="ECO:0000313" key="1">
    <source>
        <dbReference type="EMBL" id="EGG17688.1"/>
    </source>
</evidence>
<dbReference type="PANTHER" id="PTHR46586">
    <property type="entry name" value="ANKYRIN REPEAT-CONTAINING PROTEIN"/>
    <property type="match status" value="1"/>
</dbReference>
<dbReference type="SUPFAM" id="SSF48403">
    <property type="entry name" value="Ankyrin repeat"/>
    <property type="match status" value="1"/>
</dbReference>
<proteinExistence type="predicted"/>
<dbReference type="GeneID" id="14869469"/>
<dbReference type="EMBL" id="GL883021">
    <property type="protein sequence ID" value="EGG17688.1"/>
    <property type="molecule type" value="Genomic_DNA"/>
</dbReference>
<dbReference type="PANTHER" id="PTHR46586:SF3">
    <property type="entry name" value="ANKYRIN REPEAT-CONTAINING PROTEIN"/>
    <property type="match status" value="1"/>
</dbReference>
<dbReference type="KEGG" id="dfa:DFA_08684"/>
<evidence type="ECO:0000313" key="2">
    <source>
        <dbReference type="Proteomes" id="UP000007797"/>
    </source>
</evidence>
<dbReference type="Gene3D" id="1.25.40.20">
    <property type="entry name" value="Ankyrin repeat-containing domain"/>
    <property type="match status" value="1"/>
</dbReference>
<dbReference type="InterPro" id="IPR036770">
    <property type="entry name" value="Ankyrin_rpt-contain_sf"/>
</dbReference>
<evidence type="ECO:0008006" key="3">
    <source>
        <dbReference type="Google" id="ProtNLM"/>
    </source>
</evidence>
<dbReference type="AlphaFoldDB" id="F4Q3N0"/>
<dbReference type="InterPro" id="IPR052050">
    <property type="entry name" value="SecEffector_AnkRepeat"/>
</dbReference>
<protein>
    <recommendedName>
        <fullName evidence="3">Ankyrin repeat-containing protein</fullName>
    </recommendedName>
</protein>
<keyword evidence="2" id="KW-1185">Reference proteome</keyword>
<dbReference type="RefSeq" id="XP_004356172.1">
    <property type="nucleotide sequence ID" value="XM_004356119.1"/>
</dbReference>